<accession>A0AAE3VD48</accession>
<dbReference type="EMBL" id="JAUSVL010000001">
    <property type="protein sequence ID" value="MDQ0288196.1"/>
    <property type="molecule type" value="Genomic_DNA"/>
</dbReference>
<dbReference type="InterPro" id="IPR032719">
    <property type="entry name" value="WbsX"/>
</dbReference>
<dbReference type="Gene3D" id="2.60.120.200">
    <property type="match status" value="1"/>
</dbReference>
<feature type="domain" description="LamG-like jellyroll fold" evidence="4">
    <location>
        <begin position="932"/>
        <end position="1062"/>
    </location>
</feature>
<evidence type="ECO:0000256" key="2">
    <source>
        <dbReference type="ARBA" id="ARBA00023157"/>
    </source>
</evidence>
<dbReference type="InterPro" id="IPR013320">
    <property type="entry name" value="ConA-like_dom_sf"/>
</dbReference>
<dbReference type="SUPFAM" id="SSF49899">
    <property type="entry name" value="Concanavalin A-like lectins/glucanases"/>
    <property type="match status" value="2"/>
</dbReference>
<dbReference type="Gene3D" id="3.20.20.80">
    <property type="entry name" value="Glycosidases"/>
    <property type="match status" value="1"/>
</dbReference>
<dbReference type="SMART" id="SM00560">
    <property type="entry name" value="LamGL"/>
    <property type="match status" value="1"/>
</dbReference>
<feature type="signal peptide" evidence="3">
    <location>
        <begin position="1"/>
        <end position="23"/>
    </location>
</feature>
<dbReference type="Pfam" id="PF14307">
    <property type="entry name" value="Glyco_tran_WbsX"/>
    <property type="match status" value="1"/>
</dbReference>
<keyword evidence="2" id="KW-1015">Disulfide bond</keyword>
<evidence type="ECO:0000313" key="6">
    <source>
        <dbReference type="Proteomes" id="UP001238163"/>
    </source>
</evidence>
<keyword evidence="6" id="KW-1185">Reference proteome</keyword>
<feature type="chain" id="PRO_5041918427" description="LamG-like jellyroll fold domain-containing protein" evidence="3">
    <location>
        <begin position="24"/>
        <end position="1069"/>
    </location>
</feature>
<evidence type="ECO:0000256" key="1">
    <source>
        <dbReference type="ARBA" id="ARBA00022729"/>
    </source>
</evidence>
<dbReference type="PANTHER" id="PTHR41244:SF1">
    <property type="entry name" value="GLYCOSYLTRANSFERASE"/>
    <property type="match status" value="1"/>
</dbReference>
<evidence type="ECO:0000256" key="3">
    <source>
        <dbReference type="SAM" id="SignalP"/>
    </source>
</evidence>
<keyword evidence="1 3" id="KW-0732">Signal</keyword>
<comment type="caution">
    <text evidence="5">The sequence shown here is derived from an EMBL/GenBank/DDBJ whole genome shotgun (WGS) entry which is preliminary data.</text>
</comment>
<dbReference type="Proteomes" id="UP001238163">
    <property type="component" value="Unassembled WGS sequence"/>
</dbReference>
<evidence type="ECO:0000259" key="4">
    <source>
        <dbReference type="SMART" id="SM00560"/>
    </source>
</evidence>
<sequence>MRLVSQLTTTLLTALSCLHLAGAAVIWDFNQSATPKGSATTLLSGTPAFAQQDGATGLAPNTELSWSSVPELQIQPGIEIACQFYLHELRQGVQTLAIKDGEYLLRVDWEKEGGNLSFFVNLGGSWETRVRGPVIKAQTWYDVRVGWTGQALNMTVNGESFHGNRLGTYTTTDNPLVIGPVAGVIDAIAIRNPAIERLDVLSSSVEQDDDTPFSAGSRWDILLPWTWGKDHDSNTLAIGGDKLWNPWQAKNGMNASFHRDRVSCQPSSPGAMLVSPSLNVPIAAMPYLCLDFTEAVAGQIGYLDFISDAGRGTISFEVASPGTPTIITGIQSQAWTGSIRRLALSFADPNPVVLTQATLADRPIGSPSLYIRSLVPGRAKLRPGRQESVVLGLQNVGGEAEDIAVTLRVPRGIKLIGKAKQTIPYLGMDDFDMATWHFVAKKPGSYTATLTAKTNKASSSQDITLLVEPMPDLPPQDYVPTPIPAKTDYINLMHYCALWKEGTHYGWKRIEPYPERRPAIGWYDEGTPEVADWHIKYALEHGINGFIYCWYRATYEPEITHSLGHAIHEGLFNAKYRDMFNFTIMWENGCAKGVKDEADLLDNVLPFWIKNYFTHPSYLKIDNQPVLFVWQPKPLIEQLGGTEKTKIAFDKMREQCRQHGFTGLRIIACMPTANQAHGKLIAESGWDALTGYNLQPSGVPIAGYDPAGLAYKDHAEVLSRYKQTWIDRDATTGDLPDIPNVVMGRDDRAWGRIKRGKGLYIANPQADNFAAACRDAKELVDAKPAGRWDSKMVVFDNWTEFGEGHYIEPTTGTGFSFVNAIKKVFCDSWADESITDVIPEDLGMDPPQRRYEAVRASYGKRMPWQPLRIRGDLIAHWEFDSEDNGVFPDSSINGCDLKADGVSLAPGRKGQALLCGTGGASFEAPQAFFHPGGISIALWCNPSEPDQGNRWMINTAGTTHGYRIGLGSGKIAWQIPREPWSHSLHDPQPLPVGQWTHVAATFDNQTMRLYINGKEVATRERQGFIRPGGEFVVGGYSTNADRYAFQGLLDDVSVYRRVLSADEIANLAK</sequence>
<dbReference type="RefSeq" id="WP_307259466.1">
    <property type="nucleotide sequence ID" value="NZ_JAUSVL010000001.1"/>
</dbReference>
<proteinExistence type="predicted"/>
<reference evidence="5" key="1">
    <citation type="submission" date="2023-07" db="EMBL/GenBank/DDBJ databases">
        <title>Genomic Encyclopedia of Type Strains, Phase IV (KMG-IV): sequencing the most valuable type-strain genomes for metagenomic binning, comparative biology and taxonomic classification.</title>
        <authorList>
            <person name="Goeker M."/>
        </authorList>
    </citation>
    <scope>NUCLEOTIDE SEQUENCE</scope>
    <source>
        <strain evidence="5">DSM 24202</strain>
    </source>
</reference>
<evidence type="ECO:0000313" key="5">
    <source>
        <dbReference type="EMBL" id="MDQ0288196.1"/>
    </source>
</evidence>
<dbReference type="InterPro" id="IPR006558">
    <property type="entry name" value="LamG-like"/>
</dbReference>
<dbReference type="PANTHER" id="PTHR41244">
    <property type="entry name" value="RHAMNAN SYNTHESIS F"/>
    <property type="match status" value="1"/>
</dbReference>
<dbReference type="PROSITE" id="PS51257">
    <property type="entry name" value="PROKAR_LIPOPROTEIN"/>
    <property type="match status" value="1"/>
</dbReference>
<dbReference type="Pfam" id="PF13385">
    <property type="entry name" value="Laminin_G_3"/>
    <property type="match status" value="1"/>
</dbReference>
<gene>
    <name evidence="5" type="ORF">J3R75_000303</name>
</gene>
<name>A0AAE3VD48_9BACT</name>
<dbReference type="AlphaFoldDB" id="A0AAE3VD48"/>
<organism evidence="5 6">
    <name type="scientific">Oligosphaera ethanolica</name>
    <dbReference type="NCBI Taxonomy" id="760260"/>
    <lineage>
        <taxon>Bacteria</taxon>
        <taxon>Pseudomonadati</taxon>
        <taxon>Lentisphaerota</taxon>
        <taxon>Oligosphaeria</taxon>
        <taxon>Oligosphaerales</taxon>
        <taxon>Oligosphaeraceae</taxon>
        <taxon>Oligosphaera</taxon>
    </lineage>
</organism>
<protein>
    <recommendedName>
        <fullName evidence="4">LamG-like jellyroll fold domain-containing protein</fullName>
    </recommendedName>
</protein>